<keyword evidence="9" id="KW-1185">Reference proteome</keyword>
<dbReference type="GO" id="GO:0050545">
    <property type="term" value="F:sulfopyruvate decarboxylase activity"/>
    <property type="evidence" value="ECO:0007669"/>
    <property type="project" value="TreeGrafter"/>
</dbReference>
<evidence type="ECO:0000256" key="4">
    <source>
        <dbReference type="ARBA" id="ARBA00021948"/>
    </source>
</evidence>
<dbReference type="EC" id="3.1.3.71" evidence="3"/>
<evidence type="ECO:0000256" key="7">
    <source>
        <dbReference type="ARBA" id="ARBA00033711"/>
    </source>
</evidence>
<evidence type="ECO:0000256" key="2">
    <source>
        <dbReference type="ARBA" id="ARBA00009997"/>
    </source>
</evidence>
<dbReference type="SUPFAM" id="SSF142823">
    <property type="entry name" value="ComB-like"/>
    <property type="match status" value="1"/>
</dbReference>
<comment type="caution">
    <text evidence="8">The sequence shown here is derived from an EMBL/GenBank/DDBJ whole genome shotgun (WGS) entry which is preliminary data.</text>
</comment>
<comment type="similarity">
    <text evidence="2">Belongs to the ComB family.</text>
</comment>
<dbReference type="GO" id="GO:0050532">
    <property type="term" value="F:2-phosphosulfolactate phosphatase activity"/>
    <property type="evidence" value="ECO:0007669"/>
    <property type="project" value="UniProtKB-EC"/>
</dbReference>
<comment type="catalytic activity">
    <reaction evidence="7">
        <text>(2R)-O-phospho-3-sulfolactate + H2O = (2R)-3-sulfolactate + phosphate</text>
        <dbReference type="Rhea" id="RHEA:23416"/>
        <dbReference type="ChEBI" id="CHEBI:15377"/>
        <dbReference type="ChEBI" id="CHEBI:15597"/>
        <dbReference type="ChEBI" id="CHEBI:43474"/>
        <dbReference type="ChEBI" id="CHEBI:58738"/>
        <dbReference type="EC" id="3.1.3.71"/>
    </reaction>
</comment>
<dbReference type="Proteomes" id="UP000321424">
    <property type="component" value="Unassembled WGS sequence"/>
</dbReference>
<dbReference type="OrthoDB" id="8588453at2"/>
<dbReference type="EMBL" id="BJXA01000093">
    <property type="protein sequence ID" value="GEM43296.1"/>
    <property type="molecule type" value="Genomic_DNA"/>
</dbReference>
<dbReference type="InterPro" id="IPR036702">
    <property type="entry name" value="ComB-like_sf"/>
</dbReference>
<gene>
    <name evidence="8" type="ORF">NN4_78150</name>
</gene>
<dbReference type="RefSeq" id="WP_147141697.1">
    <property type="nucleotide sequence ID" value="NZ_BJXA01000093.1"/>
</dbReference>
<keyword evidence="5" id="KW-0378">Hydrolase</keyword>
<dbReference type="Gene3D" id="3.90.1560.10">
    <property type="entry name" value="ComB-like"/>
    <property type="match status" value="1"/>
</dbReference>
<accession>A0A511MTB2</accession>
<dbReference type="PANTHER" id="PTHR37311:SF1">
    <property type="entry name" value="2-PHOSPHOSULFOLACTATE PHOSPHATASE-RELATED"/>
    <property type="match status" value="1"/>
</dbReference>
<dbReference type="PANTHER" id="PTHR37311">
    <property type="entry name" value="2-PHOSPHOSULFOLACTATE PHOSPHATASE-RELATED"/>
    <property type="match status" value="1"/>
</dbReference>
<dbReference type="AlphaFoldDB" id="A0A511MTB2"/>
<dbReference type="Pfam" id="PF04029">
    <property type="entry name" value="2-ph_phosp"/>
    <property type="match status" value="1"/>
</dbReference>
<reference evidence="8 9" key="1">
    <citation type="submission" date="2019-07" db="EMBL/GenBank/DDBJ databases">
        <title>Whole genome shotgun sequence of Nocardia ninae NBRC 108245.</title>
        <authorList>
            <person name="Hosoyama A."/>
            <person name="Uohara A."/>
            <person name="Ohji S."/>
            <person name="Ichikawa N."/>
        </authorList>
    </citation>
    <scope>NUCLEOTIDE SEQUENCE [LARGE SCALE GENOMIC DNA]</scope>
    <source>
        <strain evidence="8 9">NBRC 108245</strain>
    </source>
</reference>
<evidence type="ECO:0000256" key="3">
    <source>
        <dbReference type="ARBA" id="ARBA00012953"/>
    </source>
</evidence>
<dbReference type="GO" id="GO:0000287">
    <property type="term" value="F:magnesium ion binding"/>
    <property type="evidence" value="ECO:0007669"/>
    <property type="project" value="InterPro"/>
</dbReference>
<dbReference type="InterPro" id="IPR005238">
    <property type="entry name" value="ComB-like"/>
</dbReference>
<evidence type="ECO:0000313" key="9">
    <source>
        <dbReference type="Proteomes" id="UP000321424"/>
    </source>
</evidence>
<evidence type="ECO:0000256" key="5">
    <source>
        <dbReference type="ARBA" id="ARBA00022801"/>
    </source>
</evidence>
<evidence type="ECO:0000313" key="8">
    <source>
        <dbReference type="EMBL" id="GEM43296.1"/>
    </source>
</evidence>
<proteinExistence type="inferred from homology"/>
<protein>
    <recommendedName>
        <fullName evidence="4">Probable 2-phosphosulfolactate phosphatase</fullName>
        <ecNumber evidence="3">3.1.3.71</ecNumber>
    </recommendedName>
</protein>
<evidence type="ECO:0000256" key="1">
    <source>
        <dbReference type="ARBA" id="ARBA00001946"/>
    </source>
</evidence>
<comment type="cofactor">
    <cofactor evidence="1">
        <name>Mg(2+)</name>
        <dbReference type="ChEBI" id="CHEBI:18420"/>
    </cofactor>
</comment>
<evidence type="ECO:0000256" key="6">
    <source>
        <dbReference type="ARBA" id="ARBA00022842"/>
    </source>
</evidence>
<sequence length="262" mass="27034">MADIPEWSKQLPWGVRIEWGSAGARALGPDSAALVVVDVLSFTTSVSVAVEAGTRVFPYPWRDETAAAFAASRDARLAVGRQKASAQQPWSLSPAALQRAPAPARLVLPSPNGSAISASVSGVPVIAACLRNASSVARWLVEQGWGSTERPIAVIAAGEHWPGQDVLRPAIEDWFGAAAVISALAEHGAGPLSSEASAAKTCYDATADVAQLITECASGRELAAIGFADDVAVATEIDVSKTVPVLVDGSFVDASAVDAAHW</sequence>
<name>A0A511MTB2_9NOCA</name>
<keyword evidence="6" id="KW-0460">Magnesium</keyword>
<organism evidence="8 9">
    <name type="scientific">Nocardia ninae NBRC 108245</name>
    <dbReference type="NCBI Taxonomy" id="1210091"/>
    <lineage>
        <taxon>Bacteria</taxon>
        <taxon>Bacillati</taxon>
        <taxon>Actinomycetota</taxon>
        <taxon>Actinomycetes</taxon>
        <taxon>Mycobacteriales</taxon>
        <taxon>Nocardiaceae</taxon>
        <taxon>Nocardia</taxon>
    </lineage>
</organism>